<dbReference type="EMBL" id="BAABFV010000002">
    <property type="protein sequence ID" value="GAA4364795.1"/>
    <property type="molecule type" value="Genomic_DNA"/>
</dbReference>
<comment type="subunit">
    <text evidence="10">The complex is composed of six subunits: RnfA, RnfB, RnfC, RnfD, RnfE and RnfG.</text>
</comment>
<comment type="function">
    <text evidence="10">Part of a membrane-bound complex that couples electron transfer with translocation of ions across the membrane.</text>
</comment>
<feature type="region of interest" description="Disordered" evidence="11">
    <location>
        <begin position="345"/>
        <end position="364"/>
    </location>
</feature>
<reference evidence="13" key="1">
    <citation type="journal article" date="2019" name="Int. J. Syst. Evol. Microbiol.">
        <title>The Global Catalogue of Microorganisms (GCM) 10K type strain sequencing project: providing services to taxonomists for standard genome sequencing and annotation.</title>
        <authorList>
            <consortium name="The Broad Institute Genomics Platform"/>
            <consortium name="The Broad Institute Genome Sequencing Center for Infectious Disease"/>
            <person name="Wu L."/>
            <person name="Ma J."/>
        </authorList>
    </citation>
    <scope>NUCLEOTIDE SEQUENCE [LARGE SCALE GENOMIC DNA]</scope>
    <source>
        <strain evidence="13">JCM 17728</strain>
    </source>
</reference>
<dbReference type="EC" id="7.-.-.-" evidence="10"/>
<sequence>MALLSSPFAKKTNSVTQMMLWVVAATLPGLFVLMYFFGIGVLVNLIIACSTALFAEALILKLRNRPVLPILWDGSAFVTAWLLALALPPLLPWWMTVLGTAFAIVFAKHVYGGLGNNIFNPAMVGYVLLLISFPLEMTTWLPPQSLAENPVGVVDAISIILSGSASDEATVNMLKQGVDGYTMATPLDHIKTELAQGYRIPEAEASPIINGLSGVGWQWVNLAFLAGGLLLMFKKIIGWQIPIALLLGMGVISLPLFFVNSDHYLFPMFHGFAGATMLGAFFIATDPVTASTTIKGRWIFGLGIGIITVLIRTFGGYPDAIAFAVLLMNMAVPMIDYYTKPRTYGHNKRPTKDSKATRGGSDAQ</sequence>
<keyword evidence="8 10" id="KW-1133">Transmembrane helix</keyword>
<feature type="transmembrane region" description="Helical" evidence="10">
    <location>
        <begin position="264"/>
        <end position="284"/>
    </location>
</feature>
<dbReference type="HAMAP" id="MF_00462">
    <property type="entry name" value="RsxD_RnfD"/>
    <property type="match status" value="1"/>
</dbReference>
<feature type="transmembrane region" description="Helical" evidence="10">
    <location>
        <begin position="93"/>
        <end position="111"/>
    </location>
</feature>
<gene>
    <name evidence="12" type="primary">rsxD</name>
    <name evidence="10" type="synonym">rnfD</name>
    <name evidence="12" type="ORF">GCM10023151_21380</name>
</gene>
<comment type="similarity">
    <text evidence="10">Belongs to the NqrB/RnfD family.</text>
</comment>
<dbReference type="NCBIfam" id="NF002011">
    <property type="entry name" value="PRK00816.1"/>
    <property type="match status" value="1"/>
</dbReference>
<keyword evidence="13" id="KW-1185">Reference proteome</keyword>
<evidence type="ECO:0000313" key="12">
    <source>
        <dbReference type="EMBL" id="GAA4364795.1"/>
    </source>
</evidence>
<evidence type="ECO:0000256" key="4">
    <source>
        <dbReference type="ARBA" id="ARBA00022643"/>
    </source>
</evidence>
<protein>
    <recommendedName>
        <fullName evidence="10">Ion-translocating oxidoreductase complex subunit D</fullName>
        <ecNumber evidence="10">7.-.-.-</ecNumber>
    </recommendedName>
    <alternativeName>
        <fullName evidence="10">Rnf electron transport complex subunit D</fullName>
    </alternativeName>
</protein>
<dbReference type="PANTHER" id="PTHR30578:SF0">
    <property type="entry name" value="ION-TRANSLOCATING OXIDOREDUCTASE COMPLEX SUBUNIT D"/>
    <property type="match status" value="1"/>
</dbReference>
<evidence type="ECO:0000256" key="8">
    <source>
        <dbReference type="ARBA" id="ARBA00022989"/>
    </source>
</evidence>
<feature type="transmembrane region" description="Helical" evidence="10">
    <location>
        <begin position="296"/>
        <end position="314"/>
    </location>
</feature>
<feature type="modified residue" description="FMN phosphoryl threonine" evidence="10">
    <location>
        <position position="185"/>
    </location>
</feature>
<evidence type="ECO:0000256" key="2">
    <source>
        <dbReference type="ARBA" id="ARBA00022553"/>
    </source>
</evidence>
<feature type="transmembrane region" description="Helical" evidence="10">
    <location>
        <begin position="240"/>
        <end position="258"/>
    </location>
</feature>
<evidence type="ECO:0000313" key="13">
    <source>
        <dbReference type="Proteomes" id="UP001501011"/>
    </source>
</evidence>
<evidence type="ECO:0000256" key="11">
    <source>
        <dbReference type="SAM" id="MobiDB-lite"/>
    </source>
</evidence>
<keyword evidence="5 10" id="KW-0812">Transmembrane</keyword>
<dbReference type="Proteomes" id="UP001501011">
    <property type="component" value="Unassembled WGS sequence"/>
</dbReference>
<feature type="transmembrane region" description="Helical" evidence="10">
    <location>
        <begin position="18"/>
        <end position="36"/>
    </location>
</feature>
<dbReference type="PANTHER" id="PTHR30578">
    <property type="entry name" value="ELECTRON TRANSPORT COMPLEX PROTEIN RNFD"/>
    <property type="match status" value="1"/>
</dbReference>
<dbReference type="RefSeq" id="WP_345293212.1">
    <property type="nucleotide sequence ID" value="NZ_BAABFV010000002.1"/>
</dbReference>
<comment type="cofactor">
    <cofactor evidence="10">
        <name>FMN</name>
        <dbReference type="ChEBI" id="CHEBI:58210"/>
    </cofactor>
</comment>
<keyword evidence="2 10" id="KW-0597">Phosphoprotein</keyword>
<feature type="transmembrane region" description="Helical" evidence="10">
    <location>
        <begin position="320"/>
        <end position="339"/>
    </location>
</feature>
<evidence type="ECO:0000256" key="10">
    <source>
        <dbReference type="HAMAP-Rule" id="MF_00462"/>
    </source>
</evidence>
<feature type="transmembrane region" description="Helical" evidence="10">
    <location>
        <begin position="118"/>
        <end position="135"/>
    </location>
</feature>
<name>A0ABP8IPN9_9GAMM</name>
<feature type="transmembrane region" description="Helical" evidence="10">
    <location>
        <begin position="216"/>
        <end position="233"/>
    </location>
</feature>
<keyword evidence="4 10" id="KW-0288">FMN</keyword>
<proteinExistence type="inferred from homology"/>
<evidence type="ECO:0000256" key="7">
    <source>
        <dbReference type="ARBA" id="ARBA00022982"/>
    </source>
</evidence>
<keyword evidence="9 10" id="KW-0472">Membrane</keyword>
<evidence type="ECO:0000256" key="9">
    <source>
        <dbReference type="ARBA" id="ARBA00023136"/>
    </source>
</evidence>
<evidence type="ECO:0000256" key="6">
    <source>
        <dbReference type="ARBA" id="ARBA00022967"/>
    </source>
</evidence>
<keyword evidence="10" id="KW-1003">Cell membrane</keyword>
<keyword evidence="10" id="KW-0997">Cell inner membrane</keyword>
<keyword evidence="7 10" id="KW-0249">Electron transport</keyword>
<evidence type="ECO:0000256" key="5">
    <source>
        <dbReference type="ARBA" id="ARBA00022692"/>
    </source>
</evidence>
<evidence type="ECO:0000256" key="1">
    <source>
        <dbReference type="ARBA" id="ARBA00022448"/>
    </source>
</evidence>
<comment type="subcellular location">
    <subcellularLocation>
        <location evidence="10">Cell inner membrane</location>
        <topology evidence="10">Multi-pass membrane protein</topology>
    </subcellularLocation>
</comment>
<comment type="caution">
    <text evidence="12">The sequence shown here is derived from an EMBL/GenBank/DDBJ whole genome shotgun (WGS) entry which is preliminary data.</text>
</comment>
<accession>A0ABP8IPN9</accession>
<organism evidence="12 13">
    <name type="scientific">Kangiella marina</name>
    <dbReference type="NCBI Taxonomy" id="1079178"/>
    <lineage>
        <taxon>Bacteria</taxon>
        <taxon>Pseudomonadati</taxon>
        <taxon>Pseudomonadota</taxon>
        <taxon>Gammaproteobacteria</taxon>
        <taxon>Kangiellales</taxon>
        <taxon>Kangiellaceae</taxon>
        <taxon>Kangiella</taxon>
    </lineage>
</organism>
<keyword evidence="6 10" id="KW-1278">Translocase</keyword>
<keyword evidence="1 10" id="KW-0813">Transport</keyword>
<keyword evidence="3 10" id="KW-0285">Flavoprotein</keyword>
<dbReference type="Pfam" id="PF03116">
    <property type="entry name" value="NQR2_RnfD_RnfE"/>
    <property type="match status" value="1"/>
</dbReference>
<dbReference type="InterPro" id="IPR011303">
    <property type="entry name" value="RnfD_bac"/>
</dbReference>
<evidence type="ECO:0000256" key="3">
    <source>
        <dbReference type="ARBA" id="ARBA00022630"/>
    </source>
</evidence>
<dbReference type="NCBIfam" id="TIGR01946">
    <property type="entry name" value="rnfD"/>
    <property type="match status" value="1"/>
</dbReference>
<dbReference type="InterPro" id="IPR004338">
    <property type="entry name" value="NqrB/RnfD"/>
</dbReference>